<sequence length="267" mass="28598">MLGSSGFGQYLAANSPIHKADPRMKLVVTLIFMVSCFFITRLSTLALAACCALLAAFIARVPASRLVSQLRHVLLFLTLTSVFNLFFVSTGPVVLTTGPLIIHQGGILAALLYTLRFAILLIVGGLLLLTTSPTSLTDAFGALFAPLERLGVPITQASMILSIALRFAPILAREANNVRAAQTARGASFEGKSALAYARASIPILIPLFASALRHAENLGRAMDARAYTGGAKRTHYRIMRLSLRYDLPLAVGLVVYIIGLITLSLM</sequence>
<reference evidence="6 7" key="1">
    <citation type="submission" date="2021-08" db="EMBL/GenBank/DDBJ databases">
        <title>Collinsella faecalis sp. nov. isolated from swine faeces.</title>
        <authorList>
            <person name="Oh B.S."/>
            <person name="Lee J.H."/>
        </authorList>
    </citation>
    <scope>NUCLEOTIDE SEQUENCE [LARGE SCALE GENOMIC DNA]</scope>
    <source>
        <strain evidence="6 7">AGMB00827</strain>
    </source>
</reference>
<dbReference type="EMBL" id="JAIMFO010000004">
    <property type="protein sequence ID" value="MBY4797246.1"/>
    <property type="molecule type" value="Genomic_DNA"/>
</dbReference>
<dbReference type="PANTHER" id="PTHR33514:SF13">
    <property type="entry name" value="PROTEIN ABCI12, CHLOROPLASTIC"/>
    <property type="match status" value="1"/>
</dbReference>
<dbReference type="InterPro" id="IPR003339">
    <property type="entry name" value="ABC/ECF_trnsptr_transmembrane"/>
</dbReference>
<keyword evidence="2 5" id="KW-0812">Transmembrane</keyword>
<gene>
    <name evidence="6" type="ORF">K6V98_02550</name>
</gene>
<keyword evidence="7" id="KW-1185">Reference proteome</keyword>
<proteinExistence type="predicted"/>
<evidence type="ECO:0000256" key="2">
    <source>
        <dbReference type="ARBA" id="ARBA00022692"/>
    </source>
</evidence>
<feature type="transmembrane region" description="Helical" evidence="5">
    <location>
        <begin position="26"/>
        <end position="59"/>
    </location>
</feature>
<dbReference type="CDD" id="cd16914">
    <property type="entry name" value="EcfT"/>
    <property type="match status" value="1"/>
</dbReference>
<dbReference type="RefSeq" id="WP_222198971.1">
    <property type="nucleotide sequence ID" value="NZ_JAIMFO010000004.1"/>
</dbReference>
<protein>
    <submittedName>
        <fullName evidence="6">Energy-coupling factor transporter transmembrane protein EcfT</fullName>
    </submittedName>
</protein>
<evidence type="ECO:0000256" key="4">
    <source>
        <dbReference type="ARBA" id="ARBA00023136"/>
    </source>
</evidence>
<feature type="transmembrane region" description="Helical" evidence="5">
    <location>
        <begin position="107"/>
        <end position="130"/>
    </location>
</feature>
<evidence type="ECO:0000256" key="5">
    <source>
        <dbReference type="SAM" id="Phobius"/>
    </source>
</evidence>
<organism evidence="6 7">
    <name type="scientific">Collinsella ureilytica</name>
    <dbReference type="NCBI Taxonomy" id="2869515"/>
    <lineage>
        <taxon>Bacteria</taxon>
        <taxon>Bacillati</taxon>
        <taxon>Actinomycetota</taxon>
        <taxon>Coriobacteriia</taxon>
        <taxon>Coriobacteriales</taxon>
        <taxon>Coriobacteriaceae</taxon>
        <taxon>Collinsella</taxon>
    </lineage>
</organism>
<keyword evidence="4 5" id="KW-0472">Membrane</keyword>
<keyword evidence="3 5" id="KW-1133">Transmembrane helix</keyword>
<feature type="transmembrane region" description="Helical" evidence="5">
    <location>
        <begin position="248"/>
        <end position="266"/>
    </location>
</feature>
<dbReference type="PANTHER" id="PTHR33514">
    <property type="entry name" value="PROTEIN ABCI12, CHLOROPLASTIC"/>
    <property type="match status" value="1"/>
</dbReference>
<name>A0ABS7MIQ0_9ACTN</name>
<evidence type="ECO:0000256" key="3">
    <source>
        <dbReference type="ARBA" id="ARBA00022989"/>
    </source>
</evidence>
<evidence type="ECO:0000313" key="6">
    <source>
        <dbReference type="EMBL" id="MBY4797246.1"/>
    </source>
</evidence>
<dbReference type="Pfam" id="PF02361">
    <property type="entry name" value="CbiQ"/>
    <property type="match status" value="1"/>
</dbReference>
<comment type="subcellular location">
    <subcellularLocation>
        <location evidence="1">Membrane</location>
        <topology evidence="1">Multi-pass membrane protein</topology>
    </subcellularLocation>
</comment>
<evidence type="ECO:0000256" key="1">
    <source>
        <dbReference type="ARBA" id="ARBA00004141"/>
    </source>
</evidence>
<accession>A0ABS7MIQ0</accession>
<comment type="caution">
    <text evidence="6">The sequence shown here is derived from an EMBL/GenBank/DDBJ whole genome shotgun (WGS) entry which is preliminary data.</text>
</comment>
<feature type="transmembrane region" description="Helical" evidence="5">
    <location>
        <begin position="71"/>
        <end position="95"/>
    </location>
</feature>
<evidence type="ECO:0000313" key="7">
    <source>
        <dbReference type="Proteomes" id="UP000700908"/>
    </source>
</evidence>
<dbReference type="Proteomes" id="UP000700908">
    <property type="component" value="Unassembled WGS sequence"/>
</dbReference>